<reference evidence="2 3" key="1">
    <citation type="journal article" date="2019" name="Microorganisms">
        <title>Genome Insights into the Novel Species Microvirga brassicacearum, a Rapeseed Endophyte with Biotechnological Potential.</title>
        <authorList>
            <person name="Jimenez-Gomez A."/>
            <person name="Saati-Santamaria Z."/>
            <person name="Igual J.M."/>
            <person name="Rivas R."/>
            <person name="Mateos P.F."/>
            <person name="Garcia-Fraile P."/>
        </authorList>
    </citation>
    <scope>NUCLEOTIDE SEQUENCE [LARGE SCALE GENOMIC DNA]</scope>
    <source>
        <strain evidence="2 3">CDVBN77</strain>
    </source>
</reference>
<feature type="chain" id="PRO_5024383532" evidence="1">
    <location>
        <begin position="22"/>
        <end position="123"/>
    </location>
</feature>
<keyword evidence="3" id="KW-1185">Reference proteome</keyword>
<sequence>MKITFGMAFAALLLSCVSAEAQVKNCDYPRFRTAVGQTTDLAMTVRAGKPCRITLGGSLSPISEARILKAASVGKSSAQGTSIVYLAKAGFSGSDRFTWAWAGQDRWGKDQLWSVDVAVNVIP</sequence>
<keyword evidence="1" id="KW-0732">Signal</keyword>
<dbReference type="EMBL" id="VCMV01000013">
    <property type="protein sequence ID" value="KAB0267285.1"/>
    <property type="molecule type" value="Genomic_DNA"/>
</dbReference>
<gene>
    <name evidence="2" type="ORF">FEZ63_08160</name>
</gene>
<dbReference type="Proteomes" id="UP000325684">
    <property type="component" value="Unassembled WGS sequence"/>
</dbReference>
<organism evidence="2 3">
    <name type="scientific">Microvirga brassicacearum</name>
    <dbReference type="NCBI Taxonomy" id="2580413"/>
    <lineage>
        <taxon>Bacteria</taxon>
        <taxon>Pseudomonadati</taxon>
        <taxon>Pseudomonadota</taxon>
        <taxon>Alphaproteobacteria</taxon>
        <taxon>Hyphomicrobiales</taxon>
        <taxon>Methylobacteriaceae</taxon>
        <taxon>Microvirga</taxon>
    </lineage>
</organism>
<proteinExistence type="predicted"/>
<evidence type="ECO:0000313" key="3">
    <source>
        <dbReference type="Proteomes" id="UP000325684"/>
    </source>
</evidence>
<dbReference type="PROSITE" id="PS51257">
    <property type="entry name" value="PROKAR_LIPOPROTEIN"/>
    <property type="match status" value="1"/>
</dbReference>
<evidence type="ECO:0000313" key="2">
    <source>
        <dbReference type="EMBL" id="KAB0267285.1"/>
    </source>
</evidence>
<dbReference type="OrthoDB" id="8239463at2"/>
<comment type="caution">
    <text evidence="2">The sequence shown here is derived from an EMBL/GenBank/DDBJ whole genome shotgun (WGS) entry which is preliminary data.</text>
</comment>
<dbReference type="AlphaFoldDB" id="A0A5N3PCB7"/>
<dbReference type="RefSeq" id="WP_150943182.1">
    <property type="nucleotide sequence ID" value="NZ_VCMV01000013.1"/>
</dbReference>
<accession>A0A5N3PCB7</accession>
<name>A0A5N3PCB7_9HYPH</name>
<evidence type="ECO:0000256" key="1">
    <source>
        <dbReference type="SAM" id="SignalP"/>
    </source>
</evidence>
<feature type="signal peptide" evidence="1">
    <location>
        <begin position="1"/>
        <end position="21"/>
    </location>
</feature>
<protein>
    <submittedName>
        <fullName evidence="2">Uncharacterized protein</fullName>
    </submittedName>
</protein>